<dbReference type="EMBL" id="JACJID010000004">
    <property type="protein sequence ID" value="MBA8928277.1"/>
    <property type="molecule type" value="Genomic_DNA"/>
</dbReference>
<evidence type="ECO:0000313" key="9">
    <source>
        <dbReference type="Proteomes" id="UP000517916"/>
    </source>
</evidence>
<keyword evidence="9" id="KW-1185">Reference proteome</keyword>
<evidence type="ECO:0000256" key="1">
    <source>
        <dbReference type="ARBA" id="ARBA00022553"/>
    </source>
</evidence>
<dbReference type="InterPro" id="IPR000792">
    <property type="entry name" value="Tscrpt_reg_LuxR_C"/>
</dbReference>
<dbReference type="PRINTS" id="PR00038">
    <property type="entry name" value="HTHLUXR"/>
</dbReference>
<evidence type="ECO:0000256" key="5">
    <source>
        <dbReference type="PROSITE-ProRule" id="PRU00169"/>
    </source>
</evidence>
<keyword evidence="2" id="KW-0805">Transcription regulation</keyword>
<dbReference type="GO" id="GO:0003677">
    <property type="term" value="F:DNA binding"/>
    <property type="evidence" value="ECO:0007669"/>
    <property type="project" value="UniProtKB-KW"/>
</dbReference>
<accession>A0ABR6BN18</accession>
<dbReference type="PROSITE" id="PS50043">
    <property type="entry name" value="HTH_LUXR_2"/>
    <property type="match status" value="1"/>
</dbReference>
<dbReference type="CDD" id="cd06170">
    <property type="entry name" value="LuxR_C_like"/>
    <property type="match status" value="1"/>
</dbReference>
<dbReference type="SUPFAM" id="SSF52172">
    <property type="entry name" value="CheY-like"/>
    <property type="match status" value="1"/>
</dbReference>
<dbReference type="RefSeq" id="WP_182838819.1">
    <property type="nucleotide sequence ID" value="NZ_BAAABQ010000073.1"/>
</dbReference>
<evidence type="ECO:0000259" key="7">
    <source>
        <dbReference type="PROSITE" id="PS50110"/>
    </source>
</evidence>
<dbReference type="Proteomes" id="UP000517916">
    <property type="component" value="Unassembled WGS sequence"/>
</dbReference>
<proteinExistence type="predicted"/>
<dbReference type="InterPro" id="IPR039420">
    <property type="entry name" value="WalR-like"/>
</dbReference>
<dbReference type="InterPro" id="IPR001789">
    <property type="entry name" value="Sig_transdc_resp-reg_receiver"/>
</dbReference>
<dbReference type="PROSITE" id="PS00622">
    <property type="entry name" value="HTH_LUXR_1"/>
    <property type="match status" value="1"/>
</dbReference>
<feature type="modified residue" description="4-aspartylphosphate" evidence="5">
    <location>
        <position position="55"/>
    </location>
</feature>
<organism evidence="8 9">
    <name type="scientific">Kutzneria viridogrisea</name>
    <dbReference type="NCBI Taxonomy" id="47990"/>
    <lineage>
        <taxon>Bacteria</taxon>
        <taxon>Bacillati</taxon>
        <taxon>Actinomycetota</taxon>
        <taxon>Actinomycetes</taxon>
        <taxon>Pseudonocardiales</taxon>
        <taxon>Pseudonocardiaceae</taxon>
        <taxon>Kutzneria</taxon>
    </lineage>
</organism>
<dbReference type="InterPro" id="IPR011006">
    <property type="entry name" value="CheY-like_superfamily"/>
</dbReference>
<evidence type="ECO:0000256" key="2">
    <source>
        <dbReference type="ARBA" id="ARBA00023015"/>
    </source>
</evidence>
<feature type="domain" description="HTH luxR-type" evidence="6">
    <location>
        <begin position="150"/>
        <end position="215"/>
    </location>
</feature>
<dbReference type="PANTHER" id="PTHR43214:SF24">
    <property type="entry name" value="TRANSCRIPTIONAL REGULATORY PROTEIN NARL-RELATED"/>
    <property type="match status" value="1"/>
</dbReference>
<name>A0ABR6BN18_9PSEU</name>
<dbReference type="InterPro" id="IPR058245">
    <property type="entry name" value="NreC/VraR/RcsB-like_REC"/>
</dbReference>
<dbReference type="InterPro" id="IPR016032">
    <property type="entry name" value="Sig_transdc_resp-reg_C-effctor"/>
</dbReference>
<keyword evidence="3 8" id="KW-0238">DNA-binding</keyword>
<protein>
    <submittedName>
        <fullName evidence="8">DNA-binding NarL/FixJ family response regulator</fullName>
    </submittedName>
</protein>
<gene>
    <name evidence="8" type="ORF">BC739_005494</name>
</gene>
<dbReference type="SMART" id="SM00448">
    <property type="entry name" value="REC"/>
    <property type="match status" value="1"/>
</dbReference>
<dbReference type="SUPFAM" id="SSF46894">
    <property type="entry name" value="C-terminal effector domain of the bipartite response regulators"/>
    <property type="match status" value="1"/>
</dbReference>
<feature type="domain" description="Response regulatory" evidence="7">
    <location>
        <begin position="4"/>
        <end position="122"/>
    </location>
</feature>
<keyword evidence="4" id="KW-0804">Transcription</keyword>
<evidence type="ECO:0000256" key="3">
    <source>
        <dbReference type="ARBA" id="ARBA00023125"/>
    </source>
</evidence>
<dbReference type="PANTHER" id="PTHR43214">
    <property type="entry name" value="TWO-COMPONENT RESPONSE REGULATOR"/>
    <property type="match status" value="1"/>
</dbReference>
<evidence type="ECO:0000259" key="6">
    <source>
        <dbReference type="PROSITE" id="PS50043"/>
    </source>
</evidence>
<dbReference type="CDD" id="cd17535">
    <property type="entry name" value="REC_NarL-like"/>
    <property type="match status" value="1"/>
</dbReference>
<reference evidence="8 9" key="1">
    <citation type="submission" date="2020-08" db="EMBL/GenBank/DDBJ databases">
        <title>Genomic Encyclopedia of Archaeal and Bacterial Type Strains, Phase II (KMG-II): from individual species to whole genera.</title>
        <authorList>
            <person name="Goeker M."/>
        </authorList>
    </citation>
    <scope>NUCLEOTIDE SEQUENCE [LARGE SCALE GENOMIC DNA]</scope>
    <source>
        <strain evidence="8 9">DSM 43850</strain>
    </source>
</reference>
<dbReference type="Pfam" id="PF00196">
    <property type="entry name" value="GerE"/>
    <property type="match status" value="1"/>
</dbReference>
<dbReference type="Pfam" id="PF00072">
    <property type="entry name" value="Response_reg"/>
    <property type="match status" value="1"/>
</dbReference>
<comment type="caution">
    <text evidence="8">The sequence shown here is derived from an EMBL/GenBank/DDBJ whole genome shotgun (WGS) entry which is preliminary data.</text>
</comment>
<dbReference type="Gene3D" id="3.40.50.2300">
    <property type="match status" value="1"/>
</dbReference>
<evidence type="ECO:0000313" key="8">
    <source>
        <dbReference type="EMBL" id="MBA8928277.1"/>
    </source>
</evidence>
<keyword evidence="1 5" id="KW-0597">Phosphoprotein</keyword>
<dbReference type="SMART" id="SM00421">
    <property type="entry name" value="HTH_LUXR"/>
    <property type="match status" value="1"/>
</dbReference>
<sequence>MTTRVLVADDQVLIRTGLIALFGAAPGIEVVGEAENGARAVELAAATRPEVIVMDIRMPVLDGIAATQQILAAPTEPPPRILVLTTFDLDEYVYRALGAGAAGFLLKETPPDRIVAAVHAVAAGDVLITPSITHRLVETYSLHHKVNAVDRTVLSSLTARETEVLRLVANGLSNAQIAQRLVLSESTVKTHVKNLMGKLGLSSRAQAVVAAYESGLVVPGSTVSNSGSTR</sequence>
<evidence type="ECO:0000256" key="4">
    <source>
        <dbReference type="ARBA" id="ARBA00023163"/>
    </source>
</evidence>
<dbReference type="PROSITE" id="PS50110">
    <property type="entry name" value="RESPONSE_REGULATORY"/>
    <property type="match status" value="1"/>
</dbReference>